<keyword evidence="2" id="KW-1185">Reference proteome</keyword>
<proteinExistence type="predicted"/>
<organism evidence="1 2">
    <name type="scientific">Coregonus suidteri</name>
    <dbReference type="NCBI Taxonomy" id="861788"/>
    <lineage>
        <taxon>Eukaryota</taxon>
        <taxon>Metazoa</taxon>
        <taxon>Chordata</taxon>
        <taxon>Craniata</taxon>
        <taxon>Vertebrata</taxon>
        <taxon>Euteleostomi</taxon>
        <taxon>Actinopterygii</taxon>
        <taxon>Neopterygii</taxon>
        <taxon>Teleostei</taxon>
        <taxon>Protacanthopterygii</taxon>
        <taxon>Salmoniformes</taxon>
        <taxon>Salmonidae</taxon>
        <taxon>Coregoninae</taxon>
        <taxon>Coregonus</taxon>
    </lineage>
</organism>
<evidence type="ECO:0000313" key="1">
    <source>
        <dbReference type="EMBL" id="KAK6316098.1"/>
    </source>
</evidence>
<protein>
    <submittedName>
        <fullName evidence="1">Uncharacterized protein</fullName>
    </submittedName>
</protein>
<gene>
    <name evidence="1" type="ORF">J4Q44_G00136220</name>
</gene>
<dbReference type="EMBL" id="JAGTTL010000011">
    <property type="protein sequence ID" value="KAK6316098.1"/>
    <property type="molecule type" value="Genomic_DNA"/>
</dbReference>
<evidence type="ECO:0000313" key="2">
    <source>
        <dbReference type="Proteomes" id="UP001356427"/>
    </source>
</evidence>
<comment type="caution">
    <text evidence="1">The sequence shown here is derived from an EMBL/GenBank/DDBJ whole genome shotgun (WGS) entry which is preliminary data.</text>
</comment>
<dbReference type="AlphaFoldDB" id="A0AAN8QYZ2"/>
<sequence>MPALLPLFRLHFLLGSPKIGSKLSGGEFGSCEKLINHHKQAGVLGRPVLSSVFQTKARQRLKLTMDLQTVSTLI</sequence>
<reference evidence="1 2" key="1">
    <citation type="submission" date="2021-04" db="EMBL/GenBank/DDBJ databases">
        <authorList>
            <person name="De Guttry C."/>
            <person name="Zahm M."/>
            <person name="Klopp C."/>
            <person name="Cabau C."/>
            <person name="Louis A."/>
            <person name="Berthelot C."/>
            <person name="Parey E."/>
            <person name="Roest Crollius H."/>
            <person name="Montfort J."/>
            <person name="Robinson-Rechavi M."/>
            <person name="Bucao C."/>
            <person name="Bouchez O."/>
            <person name="Gislard M."/>
            <person name="Lluch J."/>
            <person name="Milhes M."/>
            <person name="Lampietro C."/>
            <person name="Lopez Roques C."/>
            <person name="Donnadieu C."/>
            <person name="Braasch I."/>
            <person name="Desvignes T."/>
            <person name="Postlethwait J."/>
            <person name="Bobe J."/>
            <person name="Wedekind C."/>
            <person name="Guiguen Y."/>
        </authorList>
    </citation>
    <scope>NUCLEOTIDE SEQUENCE [LARGE SCALE GENOMIC DNA]</scope>
    <source>
        <strain evidence="1">Cs_M1</strain>
        <tissue evidence="1">Blood</tissue>
    </source>
</reference>
<accession>A0AAN8QYZ2</accession>
<name>A0AAN8QYZ2_9TELE</name>
<dbReference type="Proteomes" id="UP001356427">
    <property type="component" value="Unassembled WGS sequence"/>
</dbReference>